<organism evidence="1 2">
    <name type="scientific">Marinomonas arenicola</name>
    <dbReference type="NCBI Taxonomy" id="569601"/>
    <lineage>
        <taxon>Bacteria</taxon>
        <taxon>Pseudomonadati</taxon>
        <taxon>Pseudomonadota</taxon>
        <taxon>Gammaproteobacteria</taxon>
        <taxon>Oceanospirillales</taxon>
        <taxon>Oceanospirillaceae</taxon>
        <taxon>Marinomonas</taxon>
    </lineage>
</organism>
<protein>
    <submittedName>
        <fullName evidence="1">ROK family transcriptional regulator</fullName>
    </submittedName>
</protein>
<accession>A0ABU9GAC6</accession>
<gene>
    <name evidence="1" type="ORF">V6242_18835</name>
</gene>
<dbReference type="Proteomes" id="UP001379949">
    <property type="component" value="Unassembled WGS sequence"/>
</dbReference>
<feature type="non-terminal residue" evidence="1">
    <location>
        <position position="1"/>
    </location>
</feature>
<sequence>QVSYGLGINVDRDRFSAALLVFSGHCVVSLEQLVSFPTEQMAKEIALRLLREVNVRLLGDWAKVQGVG</sequence>
<evidence type="ECO:0000313" key="2">
    <source>
        <dbReference type="Proteomes" id="UP001379949"/>
    </source>
</evidence>
<name>A0ABU9GAC6_9GAMM</name>
<proteinExistence type="predicted"/>
<evidence type="ECO:0000313" key="1">
    <source>
        <dbReference type="EMBL" id="MEL0615185.1"/>
    </source>
</evidence>
<comment type="caution">
    <text evidence="1">The sequence shown here is derived from an EMBL/GenBank/DDBJ whole genome shotgun (WGS) entry which is preliminary data.</text>
</comment>
<reference evidence="1 2" key="1">
    <citation type="submission" date="2024-02" db="EMBL/GenBank/DDBJ databases">
        <title>Bacteria isolated from the canopy kelp, Nereocystis luetkeana.</title>
        <authorList>
            <person name="Pfister C.A."/>
            <person name="Younker I.T."/>
            <person name="Light S.H."/>
        </authorList>
    </citation>
    <scope>NUCLEOTIDE SEQUENCE [LARGE SCALE GENOMIC DNA]</scope>
    <source>
        <strain evidence="1 2">TI.4.07</strain>
    </source>
</reference>
<dbReference type="EMBL" id="JBAKAR010000435">
    <property type="protein sequence ID" value="MEL0615185.1"/>
    <property type="molecule type" value="Genomic_DNA"/>
</dbReference>
<feature type="non-terminal residue" evidence="1">
    <location>
        <position position="68"/>
    </location>
</feature>
<keyword evidence="2" id="KW-1185">Reference proteome</keyword>